<reference evidence="2" key="1">
    <citation type="submission" date="2022-12" db="EMBL/GenBank/DDBJ databases">
        <authorList>
            <person name="Petersen C."/>
        </authorList>
    </citation>
    <scope>NUCLEOTIDE SEQUENCE</scope>
    <source>
        <strain evidence="2">IBT 16125</strain>
    </source>
</reference>
<name>A0AAD6C5N7_9EURO</name>
<dbReference type="RefSeq" id="XP_056765060.1">
    <property type="nucleotide sequence ID" value="XM_056909356.1"/>
</dbReference>
<dbReference type="Pfam" id="PF12520">
    <property type="entry name" value="DUF3723"/>
    <property type="match status" value="1"/>
</dbReference>
<gene>
    <name evidence="2" type="ORF">N7458_005974</name>
</gene>
<dbReference type="Proteomes" id="UP001213681">
    <property type="component" value="Unassembled WGS sequence"/>
</dbReference>
<proteinExistence type="predicted"/>
<evidence type="ECO:0000313" key="2">
    <source>
        <dbReference type="EMBL" id="KAJ5449525.1"/>
    </source>
</evidence>
<reference evidence="2" key="2">
    <citation type="journal article" date="2023" name="IMA Fungus">
        <title>Comparative genomic study of the Penicillium genus elucidates a diverse pangenome and 15 lateral gene transfer events.</title>
        <authorList>
            <person name="Petersen C."/>
            <person name="Sorensen T."/>
            <person name="Nielsen M.R."/>
            <person name="Sondergaard T.E."/>
            <person name="Sorensen J.L."/>
            <person name="Fitzpatrick D.A."/>
            <person name="Frisvad J.C."/>
            <person name="Nielsen K.L."/>
        </authorList>
    </citation>
    <scope>NUCLEOTIDE SEQUENCE</scope>
    <source>
        <strain evidence="2">IBT 16125</strain>
    </source>
</reference>
<dbReference type="InterPro" id="IPR022198">
    <property type="entry name" value="DUF3723"/>
</dbReference>
<evidence type="ECO:0000256" key="1">
    <source>
        <dbReference type="SAM" id="MobiDB-lite"/>
    </source>
</evidence>
<comment type="caution">
    <text evidence="2">The sequence shown here is derived from an EMBL/GenBank/DDBJ whole genome shotgun (WGS) entry which is preliminary data.</text>
</comment>
<feature type="region of interest" description="Disordered" evidence="1">
    <location>
        <begin position="240"/>
        <end position="263"/>
    </location>
</feature>
<dbReference type="EMBL" id="JAPVEA010000006">
    <property type="protein sequence ID" value="KAJ5449525.1"/>
    <property type="molecule type" value="Genomic_DNA"/>
</dbReference>
<accession>A0AAD6C5N7</accession>
<dbReference type="AlphaFoldDB" id="A0AAD6C5N7"/>
<organism evidence="2 3">
    <name type="scientific">Penicillium daleae</name>
    <dbReference type="NCBI Taxonomy" id="63821"/>
    <lineage>
        <taxon>Eukaryota</taxon>
        <taxon>Fungi</taxon>
        <taxon>Dikarya</taxon>
        <taxon>Ascomycota</taxon>
        <taxon>Pezizomycotina</taxon>
        <taxon>Eurotiomycetes</taxon>
        <taxon>Eurotiomycetidae</taxon>
        <taxon>Eurotiales</taxon>
        <taxon>Aspergillaceae</taxon>
        <taxon>Penicillium</taxon>
    </lineage>
</organism>
<dbReference type="GeneID" id="81599599"/>
<evidence type="ECO:0000313" key="3">
    <source>
        <dbReference type="Proteomes" id="UP001213681"/>
    </source>
</evidence>
<keyword evidence="3" id="KW-1185">Reference proteome</keyword>
<sequence>MDNGQNTSRIKRCMKIQGCWRLMQNNHLPVILPKANWNTRVRLRSRDGINFWLDVDPDYQLRAQDHESLIRAALGKLSIHNQWWIADVYVVEEDDDHDTNPDTVKRFFRSLNERFPNDRRPPDGLIYERIRYYEGYLDGPIDEWAAKDWWAMLETTPGSKKGKYLRAFLKHPQFPQKLDSLLVIPGLWGGMRIGLLHKLLTMHCDEVRHCLEMPKLSLMLYVAANPMLLELDFEDLSENRGGPSRAPASDGWSNDEIASISRT</sequence>
<protein>
    <submittedName>
        <fullName evidence="2">Uncharacterized protein</fullName>
    </submittedName>
</protein>